<dbReference type="Proteomes" id="UP000746747">
    <property type="component" value="Unassembled WGS sequence"/>
</dbReference>
<gene>
    <name evidence="2" type="ORF">CJOHNSTONI_LOCUS5071</name>
</gene>
<evidence type="ECO:0000313" key="2">
    <source>
        <dbReference type="EMBL" id="CAG9534985.1"/>
    </source>
</evidence>
<keyword evidence="1" id="KW-0812">Transmembrane</keyword>
<feature type="transmembrane region" description="Helical" evidence="1">
    <location>
        <begin position="114"/>
        <end position="136"/>
    </location>
</feature>
<feature type="transmembrane region" description="Helical" evidence="1">
    <location>
        <begin position="66"/>
        <end position="94"/>
    </location>
</feature>
<organism evidence="2 3">
    <name type="scientific">Cercopithifilaria johnstoni</name>
    <dbReference type="NCBI Taxonomy" id="2874296"/>
    <lineage>
        <taxon>Eukaryota</taxon>
        <taxon>Metazoa</taxon>
        <taxon>Ecdysozoa</taxon>
        <taxon>Nematoda</taxon>
        <taxon>Chromadorea</taxon>
        <taxon>Rhabditida</taxon>
        <taxon>Spirurina</taxon>
        <taxon>Spiruromorpha</taxon>
        <taxon>Filarioidea</taxon>
        <taxon>Onchocercidae</taxon>
        <taxon>Cercopithifilaria</taxon>
    </lineage>
</organism>
<protein>
    <submittedName>
        <fullName evidence="2">Uncharacterized protein</fullName>
    </submittedName>
</protein>
<comment type="caution">
    <text evidence="2">The sequence shown here is derived from an EMBL/GenBank/DDBJ whole genome shotgun (WGS) entry which is preliminary data.</text>
</comment>
<dbReference type="AlphaFoldDB" id="A0A8J2Q0C2"/>
<keyword evidence="3" id="KW-1185">Reference proteome</keyword>
<name>A0A8J2Q0C2_9BILA</name>
<evidence type="ECO:0000256" key="1">
    <source>
        <dbReference type="SAM" id="Phobius"/>
    </source>
</evidence>
<proteinExistence type="predicted"/>
<dbReference type="EMBL" id="CAKAEH010001345">
    <property type="protein sequence ID" value="CAG9534985.1"/>
    <property type="molecule type" value="Genomic_DNA"/>
</dbReference>
<feature type="transmembrane region" description="Helical" evidence="1">
    <location>
        <begin position="179"/>
        <end position="199"/>
    </location>
</feature>
<sequence length="296" mass="33707">MFNHEGGINTTEKSICAAQGLSCPALYGIMELISFLAIIFDIIIIPFLVYLSFAKVKDSLLKYFTLNTMAICIVTTIAVTVIDAINVTTLFVGVDEKIYRIRRWARRCLSFGYIWSHALALYVAIVCYLAFVNPIFYMKHFVNKSQKYHYLIIHISLFLWNSCVDFIREQFSISILYHLTHLILFFALFIVTAMAIIKICKYKPAGISAIEIVKLRRKRLFSFAVYSCAAEIIVLPRFFVISTIIAFGPYRQAILSIIGKHKPQTTKINPLNNEIIGNNNNTAGMASKFEVAKVRK</sequence>
<accession>A0A8J2Q0C2</accession>
<feature type="transmembrane region" description="Helical" evidence="1">
    <location>
        <begin position="148"/>
        <end position="167"/>
    </location>
</feature>
<dbReference type="OrthoDB" id="5836249at2759"/>
<keyword evidence="1" id="KW-1133">Transmembrane helix</keyword>
<feature type="transmembrane region" description="Helical" evidence="1">
    <location>
        <begin position="32"/>
        <end position="54"/>
    </location>
</feature>
<reference evidence="2" key="1">
    <citation type="submission" date="2021-09" db="EMBL/GenBank/DDBJ databases">
        <authorList>
            <consortium name="Pathogen Informatics"/>
        </authorList>
    </citation>
    <scope>NUCLEOTIDE SEQUENCE</scope>
</reference>
<keyword evidence="1" id="KW-0472">Membrane</keyword>
<feature type="transmembrane region" description="Helical" evidence="1">
    <location>
        <begin position="220"/>
        <end position="247"/>
    </location>
</feature>
<evidence type="ECO:0000313" key="3">
    <source>
        <dbReference type="Proteomes" id="UP000746747"/>
    </source>
</evidence>